<feature type="non-terminal residue" evidence="3">
    <location>
        <position position="1"/>
    </location>
</feature>
<dbReference type="Proteomes" id="UP000230750">
    <property type="component" value="Unassembled WGS sequence"/>
</dbReference>
<evidence type="ECO:0000256" key="1">
    <source>
        <dbReference type="SAM" id="Phobius"/>
    </source>
</evidence>
<dbReference type="InterPro" id="IPR004331">
    <property type="entry name" value="SPX_dom"/>
</dbReference>
<keyword evidence="1" id="KW-0472">Membrane</keyword>
<dbReference type="Pfam" id="PF03105">
    <property type="entry name" value="SPX"/>
    <property type="match status" value="2"/>
</dbReference>
<protein>
    <submittedName>
        <fullName evidence="3">Putative xenotropic and polytropic retrovirus receptor 1-like</fullName>
    </submittedName>
</protein>
<evidence type="ECO:0000259" key="2">
    <source>
        <dbReference type="PROSITE" id="PS51382"/>
    </source>
</evidence>
<accession>A0A2G8KCY6</accession>
<evidence type="ECO:0000313" key="3">
    <source>
        <dbReference type="EMBL" id="PIK45819.1"/>
    </source>
</evidence>
<sequence>YGEQQISRYFANFEEKFFQFCEKELSKINTFFYEKEAEAARTFAQLQDELRQVEAPSRPRNMQEKIRRKSSFFLIEFQPNEERENVKSNKRQIADLKLAFTEFYLSLVLIQNYQNLNFTGFRKILKKHDKMIENDKGADFRSVKVERASFYISKQVDNIIAETEALFTNNLADGDRQRAMNKLRVPPLVAKHTNWTTFFVGLYSGLFITVLCLLFSGMMVSHMYSDHFTTPSFSADENLTSPMNCSELEITWGNFPAKVDCADVREEWRPALRMYRGMFLLIFIIFLLGINTYGWRKAGGQSRPHLRVRSQK</sequence>
<dbReference type="PANTHER" id="PTHR10783">
    <property type="entry name" value="XENOTROPIC AND POLYTROPIC RETROVIRUS RECEPTOR 1-RELATED"/>
    <property type="match status" value="1"/>
</dbReference>
<feature type="transmembrane region" description="Helical" evidence="1">
    <location>
        <begin position="275"/>
        <end position="295"/>
    </location>
</feature>
<proteinExistence type="predicted"/>
<dbReference type="PROSITE" id="PS51382">
    <property type="entry name" value="SPX"/>
    <property type="match status" value="1"/>
</dbReference>
<keyword evidence="3" id="KW-0675">Receptor</keyword>
<organism evidence="3 4">
    <name type="scientific">Stichopus japonicus</name>
    <name type="common">Sea cucumber</name>
    <dbReference type="NCBI Taxonomy" id="307972"/>
    <lineage>
        <taxon>Eukaryota</taxon>
        <taxon>Metazoa</taxon>
        <taxon>Echinodermata</taxon>
        <taxon>Eleutherozoa</taxon>
        <taxon>Echinozoa</taxon>
        <taxon>Holothuroidea</taxon>
        <taxon>Aspidochirotacea</taxon>
        <taxon>Aspidochirotida</taxon>
        <taxon>Stichopodidae</taxon>
        <taxon>Apostichopus</taxon>
    </lineage>
</organism>
<dbReference type="PANTHER" id="PTHR10783:SF103">
    <property type="entry name" value="SOLUTE CARRIER FAMILY 53 MEMBER 1"/>
    <property type="match status" value="1"/>
</dbReference>
<evidence type="ECO:0000313" key="4">
    <source>
        <dbReference type="Proteomes" id="UP000230750"/>
    </source>
</evidence>
<dbReference type="GO" id="GO:0005794">
    <property type="term" value="C:Golgi apparatus"/>
    <property type="evidence" value="ECO:0007669"/>
    <property type="project" value="TreeGrafter"/>
</dbReference>
<feature type="domain" description="SPX" evidence="2">
    <location>
        <begin position="1"/>
        <end position="142"/>
    </location>
</feature>
<dbReference type="OrthoDB" id="9970435at2759"/>
<gene>
    <name evidence="3" type="ORF">BSL78_17327</name>
</gene>
<dbReference type="GO" id="GO:0016036">
    <property type="term" value="P:cellular response to phosphate starvation"/>
    <property type="evidence" value="ECO:0007669"/>
    <property type="project" value="TreeGrafter"/>
</dbReference>
<dbReference type="EMBL" id="MRZV01000684">
    <property type="protein sequence ID" value="PIK45819.1"/>
    <property type="molecule type" value="Genomic_DNA"/>
</dbReference>
<reference evidence="3 4" key="1">
    <citation type="journal article" date="2017" name="PLoS Biol.">
        <title>The sea cucumber genome provides insights into morphological evolution and visceral regeneration.</title>
        <authorList>
            <person name="Zhang X."/>
            <person name="Sun L."/>
            <person name="Yuan J."/>
            <person name="Sun Y."/>
            <person name="Gao Y."/>
            <person name="Zhang L."/>
            <person name="Li S."/>
            <person name="Dai H."/>
            <person name="Hamel J.F."/>
            <person name="Liu C."/>
            <person name="Yu Y."/>
            <person name="Liu S."/>
            <person name="Lin W."/>
            <person name="Guo K."/>
            <person name="Jin S."/>
            <person name="Xu P."/>
            <person name="Storey K.B."/>
            <person name="Huan P."/>
            <person name="Zhang T."/>
            <person name="Zhou Y."/>
            <person name="Zhang J."/>
            <person name="Lin C."/>
            <person name="Li X."/>
            <person name="Xing L."/>
            <person name="Huo D."/>
            <person name="Sun M."/>
            <person name="Wang L."/>
            <person name="Mercier A."/>
            <person name="Li F."/>
            <person name="Yang H."/>
            <person name="Xiang J."/>
        </authorList>
    </citation>
    <scope>NUCLEOTIDE SEQUENCE [LARGE SCALE GENOMIC DNA]</scope>
    <source>
        <strain evidence="3">Shaxun</strain>
        <tissue evidence="3">Muscle</tissue>
    </source>
</reference>
<comment type="caution">
    <text evidence="3">The sequence shown here is derived from an EMBL/GenBank/DDBJ whole genome shotgun (WGS) entry which is preliminary data.</text>
</comment>
<feature type="transmembrane region" description="Helical" evidence="1">
    <location>
        <begin position="195"/>
        <end position="215"/>
    </location>
</feature>
<keyword evidence="4" id="KW-1185">Reference proteome</keyword>
<dbReference type="GO" id="GO:0000822">
    <property type="term" value="F:inositol hexakisphosphate binding"/>
    <property type="evidence" value="ECO:0007669"/>
    <property type="project" value="TreeGrafter"/>
</dbReference>
<keyword evidence="1" id="KW-1133">Transmembrane helix</keyword>
<dbReference type="GO" id="GO:0005886">
    <property type="term" value="C:plasma membrane"/>
    <property type="evidence" value="ECO:0007669"/>
    <property type="project" value="TreeGrafter"/>
</dbReference>
<keyword evidence="1" id="KW-0812">Transmembrane</keyword>
<name>A0A2G8KCY6_STIJA</name>
<dbReference type="AlphaFoldDB" id="A0A2G8KCY6"/>
<dbReference type="GO" id="GO:0006817">
    <property type="term" value="P:phosphate ion transport"/>
    <property type="evidence" value="ECO:0007669"/>
    <property type="project" value="TreeGrafter"/>
</dbReference>
<dbReference type="STRING" id="307972.A0A2G8KCY6"/>